<sequence>MADRDNQAPADGEAGSTSPAKRRSGLGARFRQLGRTIGALAGVARKTPVAAEVSRPASPERMPADREPSGPVAPAAASKREPKRQSPEAVVAGMVASEAKQHEAMRERLKAFQQRTAAEVAVGQAMGPAAPGNTVGHPAQERRGERRIPSRAGGQPAKAGPDEKSKIEEHRRDALYRLEGKPAPGRATAAQSQKTGAEVSQSRWSESTIASSSGSDRSSLGSRSSRSSRSDTNSIDTHMTEPDKAPAEVTGVAKVVKVGAYRGAKVVKIDGKKPAGSSRPAPAGKEAAQAGARAGIEKPAHRESLSELALSGRGYDHRPVSRGR</sequence>
<feature type="compositionally biased region" description="Low complexity" evidence="1">
    <location>
        <begin position="281"/>
        <end position="294"/>
    </location>
</feature>
<evidence type="ECO:0000313" key="2">
    <source>
        <dbReference type="EMBL" id="MFB9951878.1"/>
    </source>
</evidence>
<gene>
    <name evidence="2" type="ORF">ACFFP0_23770</name>
</gene>
<protein>
    <submittedName>
        <fullName evidence="2">Uncharacterized protein</fullName>
    </submittedName>
</protein>
<comment type="caution">
    <text evidence="2">The sequence shown here is derived from an EMBL/GenBank/DDBJ whole genome shotgun (WGS) entry which is preliminary data.</text>
</comment>
<feature type="compositionally biased region" description="Basic and acidic residues" evidence="1">
    <location>
        <begin position="295"/>
        <end position="305"/>
    </location>
</feature>
<evidence type="ECO:0000313" key="3">
    <source>
        <dbReference type="Proteomes" id="UP001589692"/>
    </source>
</evidence>
<reference evidence="2 3" key="1">
    <citation type="submission" date="2024-09" db="EMBL/GenBank/DDBJ databases">
        <authorList>
            <person name="Sun Q."/>
            <person name="Mori K."/>
        </authorList>
    </citation>
    <scope>NUCLEOTIDE SEQUENCE [LARGE SCALE GENOMIC DNA]</scope>
    <source>
        <strain evidence="2 3">TBRC 4938</strain>
    </source>
</reference>
<feature type="compositionally biased region" description="Low complexity" evidence="1">
    <location>
        <begin position="211"/>
        <end position="231"/>
    </location>
</feature>
<feature type="compositionally biased region" description="Basic and acidic residues" evidence="1">
    <location>
        <begin position="160"/>
        <end position="180"/>
    </location>
</feature>
<evidence type="ECO:0000256" key="1">
    <source>
        <dbReference type="SAM" id="MobiDB-lite"/>
    </source>
</evidence>
<feature type="region of interest" description="Disordered" evidence="1">
    <location>
        <begin position="122"/>
        <end position="249"/>
    </location>
</feature>
<keyword evidence="3" id="KW-1185">Reference proteome</keyword>
<feature type="region of interest" description="Disordered" evidence="1">
    <location>
        <begin position="1"/>
        <end position="91"/>
    </location>
</feature>
<dbReference type="EMBL" id="JBHMAA010000029">
    <property type="protein sequence ID" value="MFB9951878.1"/>
    <property type="molecule type" value="Genomic_DNA"/>
</dbReference>
<proteinExistence type="predicted"/>
<feature type="compositionally biased region" description="Basic and acidic residues" evidence="1">
    <location>
        <begin position="314"/>
        <end position="324"/>
    </location>
</feature>
<name>A0ABV6ARE5_9HYPH</name>
<organism evidence="2 3">
    <name type="scientific">Rhizobium puerariae</name>
    <dbReference type="NCBI Taxonomy" id="1585791"/>
    <lineage>
        <taxon>Bacteria</taxon>
        <taxon>Pseudomonadati</taxon>
        <taxon>Pseudomonadota</taxon>
        <taxon>Alphaproteobacteria</taxon>
        <taxon>Hyphomicrobiales</taxon>
        <taxon>Rhizobiaceae</taxon>
        <taxon>Rhizobium/Agrobacterium group</taxon>
        <taxon>Rhizobium</taxon>
    </lineage>
</organism>
<feature type="compositionally biased region" description="Basic and acidic residues" evidence="1">
    <location>
        <begin position="139"/>
        <end position="148"/>
    </location>
</feature>
<dbReference type="Proteomes" id="UP001589692">
    <property type="component" value="Unassembled WGS sequence"/>
</dbReference>
<feature type="compositionally biased region" description="Polar residues" evidence="1">
    <location>
        <begin position="189"/>
        <end position="210"/>
    </location>
</feature>
<feature type="region of interest" description="Disordered" evidence="1">
    <location>
        <begin position="270"/>
        <end position="324"/>
    </location>
</feature>
<dbReference type="RefSeq" id="WP_377264698.1">
    <property type="nucleotide sequence ID" value="NZ_JBHMAA010000029.1"/>
</dbReference>
<accession>A0ABV6ARE5</accession>